<dbReference type="EMBL" id="JPRP01000001">
    <property type="protein sequence ID" value="KFF00756.1"/>
    <property type="molecule type" value="Genomic_DNA"/>
</dbReference>
<proteinExistence type="inferred from homology"/>
<evidence type="ECO:0000256" key="2">
    <source>
        <dbReference type="PROSITE-ProRule" id="PRU01282"/>
    </source>
</evidence>
<dbReference type="InterPro" id="IPR036249">
    <property type="entry name" value="Thioredoxin-like_sf"/>
</dbReference>
<reference evidence="3 4" key="1">
    <citation type="submission" date="2014-07" db="EMBL/GenBank/DDBJ databases">
        <title>Genome of Chryseobacterium formosense LMG 24722.</title>
        <authorList>
            <person name="Pipes S.E."/>
            <person name="Stropko S.J."/>
            <person name="Newman J.D."/>
        </authorList>
    </citation>
    <scope>NUCLEOTIDE SEQUENCE [LARGE SCALE GENOMIC DNA]</scope>
    <source>
        <strain evidence="3 4">LMG 24722</strain>
    </source>
</reference>
<keyword evidence="4" id="KW-1185">Reference proteome</keyword>
<dbReference type="PROSITE" id="PS51353">
    <property type="entry name" value="ARSC"/>
    <property type="match status" value="1"/>
</dbReference>
<sequence length="116" mass="13429">MLVKVLHNGNCSKSNAVLEYLDENGIQFEIINIVEDPLSVLELKTVLKKLNQSVFHIIRKEEKLYLEKFASQNYSEEEWLQILSENPSLIQRPILIKGSVAMLGRPLENVKFFIEK</sequence>
<dbReference type="SUPFAM" id="SSF52833">
    <property type="entry name" value="Thioredoxin-like"/>
    <property type="match status" value="1"/>
</dbReference>
<comment type="caution">
    <text evidence="3">The sequence shown here is derived from an EMBL/GenBank/DDBJ whole genome shotgun (WGS) entry which is preliminary data.</text>
</comment>
<evidence type="ECO:0000313" key="4">
    <source>
        <dbReference type="Proteomes" id="UP000028713"/>
    </source>
</evidence>
<comment type="similarity">
    <text evidence="1 2">Belongs to the ArsC family.</text>
</comment>
<dbReference type="PANTHER" id="PTHR30041:SF4">
    <property type="entry name" value="ARSENATE REDUCTASE"/>
    <property type="match status" value="1"/>
</dbReference>
<dbReference type="OrthoDB" id="9808142at2"/>
<dbReference type="AlphaFoldDB" id="A0A085Z8J2"/>
<dbReference type="STRING" id="236814.IX39_09075"/>
<dbReference type="Proteomes" id="UP000028713">
    <property type="component" value="Unassembled WGS sequence"/>
</dbReference>
<evidence type="ECO:0000313" key="3">
    <source>
        <dbReference type="EMBL" id="KFF00756.1"/>
    </source>
</evidence>
<evidence type="ECO:0000256" key="1">
    <source>
        <dbReference type="ARBA" id="ARBA00007198"/>
    </source>
</evidence>
<accession>A0A085Z8J2</accession>
<dbReference type="InterPro" id="IPR006660">
    <property type="entry name" value="Arsenate_reductase-like"/>
</dbReference>
<dbReference type="Pfam" id="PF03960">
    <property type="entry name" value="ArsC"/>
    <property type="match status" value="1"/>
</dbReference>
<dbReference type="eggNOG" id="COG1393">
    <property type="taxonomic scope" value="Bacteria"/>
</dbReference>
<gene>
    <name evidence="3" type="ORF">IX39_09075</name>
</gene>
<dbReference type="PANTHER" id="PTHR30041">
    <property type="entry name" value="ARSENATE REDUCTASE"/>
    <property type="match status" value="1"/>
</dbReference>
<dbReference type="Gene3D" id="3.40.30.10">
    <property type="entry name" value="Glutaredoxin"/>
    <property type="match status" value="1"/>
</dbReference>
<protein>
    <submittedName>
        <fullName evidence="3">Arsenate reductase</fullName>
    </submittedName>
</protein>
<dbReference type="RefSeq" id="WP_034675394.1">
    <property type="nucleotide sequence ID" value="NZ_FPAP01000001.1"/>
</dbReference>
<organism evidence="3 4">
    <name type="scientific">Chryseobacterium formosense</name>
    <dbReference type="NCBI Taxonomy" id="236814"/>
    <lineage>
        <taxon>Bacteria</taxon>
        <taxon>Pseudomonadati</taxon>
        <taxon>Bacteroidota</taxon>
        <taxon>Flavobacteriia</taxon>
        <taxon>Flavobacteriales</taxon>
        <taxon>Weeksellaceae</taxon>
        <taxon>Chryseobacterium group</taxon>
        <taxon>Chryseobacterium</taxon>
    </lineage>
</organism>
<name>A0A085Z8J2_9FLAO</name>